<feature type="region of interest" description="Disordered" evidence="1">
    <location>
        <begin position="142"/>
        <end position="162"/>
    </location>
</feature>
<dbReference type="Proteomes" id="UP000727993">
    <property type="component" value="Unassembled WGS sequence"/>
</dbReference>
<feature type="domain" description="RNA polymerase sigma-70 region 2" evidence="2">
    <location>
        <begin position="38"/>
        <end position="101"/>
    </location>
</feature>
<sequence length="162" mass="17987">MALNTGRLRESRNVTPDADDARLIGESLANPGQFAGIFDRHSATLLGYLTRRVGQSSADDLLGELFRIAFESPHRYDLTRPNARPWLYGIAANLFWSTFARTSKATRPCVVSYTRTVPPTYPSMIASSRTWSTPSGLVGSPIWSSGSRRTTERRSCSTRRST</sequence>
<dbReference type="GO" id="GO:0003700">
    <property type="term" value="F:DNA-binding transcription factor activity"/>
    <property type="evidence" value="ECO:0007669"/>
    <property type="project" value="InterPro"/>
</dbReference>
<proteinExistence type="predicted"/>
<evidence type="ECO:0000259" key="2">
    <source>
        <dbReference type="Pfam" id="PF04542"/>
    </source>
</evidence>
<dbReference type="SUPFAM" id="SSF88946">
    <property type="entry name" value="Sigma2 domain of RNA polymerase sigma factors"/>
    <property type="match status" value="1"/>
</dbReference>
<gene>
    <name evidence="3" type="ORF">IPN02_12470</name>
</gene>
<organism evidence="3 4">
    <name type="scientific">Candidatus Neomicrothrix subdominans</name>
    <dbReference type="NCBI Taxonomy" id="2954438"/>
    <lineage>
        <taxon>Bacteria</taxon>
        <taxon>Bacillati</taxon>
        <taxon>Actinomycetota</taxon>
        <taxon>Acidimicrobiia</taxon>
        <taxon>Acidimicrobiales</taxon>
        <taxon>Microthrixaceae</taxon>
        <taxon>Candidatus Neomicrothrix</taxon>
    </lineage>
</organism>
<comment type="caution">
    <text evidence="3">The sequence shown here is derived from an EMBL/GenBank/DDBJ whole genome shotgun (WGS) entry which is preliminary data.</text>
</comment>
<dbReference type="Pfam" id="PF04542">
    <property type="entry name" value="Sigma70_r2"/>
    <property type="match status" value="1"/>
</dbReference>
<evidence type="ECO:0000256" key="1">
    <source>
        <dbReference type="SAM" id="MobiDB-lite"/>
    </source>
</evidence>
<reference evidence="3 4" key="1">
    <citation type="submission" date="2020-10" db="EMBL/GenBank/DDBJ databases">
        <title>Connecting structure to function with the recovery of over 1000 high-quality activated sludge metagenome-assembled genomes encoding full-length rRNA genes using long-read sequencing.</title>
        <authorList>
            <person name="Singleton C.M."/>
            <person name="Petriglieri F."/>
            <person name="Kristensen J.M."/>
            <person name="Kirkegaard R.H."/>
            <person name="Michaelsen T.Y."/>
            <person name="Andersen M.H."/>
            <person name="Karst S.M."/>
            <person name="Dueholm M.S."/>
            <person name="Nielsen P.H."/>
            <person name="Albertsen M."/>
        </authorList>
    </citation>
    <scope>NUCLEOTIDE SEQUENCE [LARGE SCALE GENOMIC DNA]</scope>
    <source>
        <strain evidence="3">Lyne_18-Q3-R50-59_MAXAC.006</strain>
    </source>
</reference>
<protein>
    <recommendedName>
        <fullName evidence="2">RNA polymerase sigma-70 region 2 domain-containing protein</fullName>
    </recommendedName>
</protein>
<dbReference type="InterPro" id="IPR007627">
    <property type="entry name" value="RNA_pol_sigma70_r2"/>
</dbReference>
<name>A0A936NC65_9ACTN</name>
<evidence type="ECO:0000313" key="4">
    <source>
        <dbReference type="Proteomes" id="UP000727993"/>
    </source>
</evidence>
<evidence type="ECO:0000313" key="3">
    <source>
        <dbReference type="EMBL" id="MBK9297620.1"/>
    </source>
</evidence>
<dbReference type="AlphaFoldDB" id="A0A936NC65"/>
<dbReference type="GO" id="GO:0006352">
    <property type="term" value="P:DNA-templated transcription initiation"/>
    <property type="evidence" value="ECO:0007669"/>
    <property type="project" value="InterPro"/>
</dbReference>
<dbReference type="Gene3D" id="1.10.1740.10">
    <property type="match status" value="1"/>
</dbReference>
<dbReference type="EMBL" id="JADJZA010000007">
    <property type="protein sequence ID" value="MBK9297620.1"/>
    <property type="molecule type" value="Genomic_DNA"/>
</dbReference>
<accession>A0A936NC65</accession>
<dbReference type="InterPro" id="IPR013325">
    <property type="entry name" value="RNA_pol_sigma_r2"/>
</dbReference>